<proteinExistence type="predicted"/>
<evidence type="ECO:0000256" key="1">
    <source>
        <dbReference type="ARBA" id="ARBA00004651"/>
    </source>
</evidence>
<feature type="transmembrane region" description="Helical" evidence="6">
    <location>
        <begin position="155"/>
        <end position="173"/>
    </location>
</feature>
<accession>A0A1F7GX14</accession>
<evidence type="ECO:0000256" key="6">
    <source>
        <dbReference type="SAM" id="Phobius"/>
    </source>
</evidence>
<organism evidence="7 8">
    <name type="scientific">Candidatus Roizmanbacteria bacterium RIFCSPHIGHO2_02_FULL_38_11</name>
    <dbReference type="NCBI Taxonomy" id="1802039"/>
    <lineage>
        <taxon>Bacteria</taxon>
        <taxon>Candidatus Roizmaniibacteriota</taxon>
    </lineage>
</organism>
<sequence>MFDVKKYKSFIVSVIGITVLGLSISLISWKYRLVTSGLPGYALIINYLTNLSVGTVLLISNTFILILALLIAGKSAGIKGIFGYVYLSLVIDGSKKLLNLSQVSTPVFPKNILFYIFQGSIAACAIAFVIHNNYSFGSYSSMLPVVDKFVKISPAKFMFILDFILILITIYFFGLEKGVFLLINATAFFVSLSYTLKIINNKKKSYI</sequence>
<keyword evidence="4 6" id="KW-1133">Transmembrane helix</keyword>
<evidence type="ECO:0000313" key="7">
    <source>
        <dbReference type="EMBL" id="OGK23627.1"/>
    </source>
</evidence>
<dbReference type="InterPro" id="IPR051461">
    <property type="entry name" value="UPF0750_membrane"/>
</dbReference>
<evidence type="ECO:0000256" key="2">
    <source>
        <dbReference type="ARBA" id="ARBA00022475"/>
    </source>
</evidence>
<dbReference type="Pfam" id="PF02588">
    <property type="entry name" value="YitT_membrane"/>
    <property type="match status" value="1"/>
</dbReference>
<feature type="transmembrane region" description="Helical" evidence="6">
    <location>
        <begin position="7"/>
        <end position="29"/>
    </location>
</feature>
<feature type="transmembrane region" description="Helical" evidence="6">
    <location>
        <begin position="112"/>
        <end position="134"/>
    </location>
</feature>
<dbReference type="EMBL" id="MFZO01000044">
    <property type="protein sequence ID" value="OGK23627.1"/>
    <property type="molecule type" value="Genomic_DNA"/>
</dbReference>
<reference evidence="7 8" key="1">
    <citation type="journal article" date="2016" name="Nat. Commun.">
        <title>Thousands of microbial genomes shed light on interconnected biogeochemical processes in an aquifer system.</title>
        <authorList>
            <person name="Anantharaman K."/>
            <person name="Brown C.T."/>
            <person name="Hug L.A."/>
            <person name="Sharon I."/>
            <person name="Castelle C.J."/>
            <person name="Probst A.J."/>
            <person name="Thomas B.C."/>
            <person name="Singh A."/>
            <person name="Wilkins M.J."/>
            <person name="Karaoz U."/>
            <person name="Brodie E.L."/>
            <person name="Williams K.H."/>
            <person name="Hubbard S.S."/>
            <person name="Banfield J.F."/>
        </authorList>
    </citation>
    <scope>NUCLEOTIDE SEQUENCE [LARGE SCALE GENOMIC DNA]</scope>
</reference>
<feature type="transmembrane region" description="Helical" evidence="6">
    <location>
        <begin position="179"/>
        <end position="199"/>
    </location>
</feature>
<dbReference type="PANTHER" id="PTHR33545:SF9">
    <property type="entry name" value="UPF0750 MEMBRANE PROTEIN YITE"/>
    <property type="match status" value="1"/>
</dbReference>
<keyword evidence="5 6" id="KW-0472">Membrane</keyword>
<feature type="transmembrane region" description="Helical" evidence="6">
    <location>
        <begin position="41"/>
        <end position="69"/>
    </location>
</feature>
<name>A0A1F7GX14_9BACT</name>
<dbReference type="AlphaFoldDB" id="A0A1F7GX14"/>
<dbReference type="InterPro" id="IPR003740">
    <property type="entry name" value="YitT"/>
</dbReference>
<dbReference type="GO" id="GO:0005886">
    <property type="term" value="C:plasma membrane"/>
    <property type="evidence" value="ECO:0007669"/>
    <property type="project" value="UniProtKB-SubCell"/>
</dbReference>
<comment type="caution">
    <text evidence="7">The sequence shown here is derived from an EMBL/GenBank/DDBJ whole genome shotgun (WGS) entry which is preliminary data.</text>
</comment>
<evidence type="ECO:0000256" key="5">
    <source>
        <dbReference type="ARBA" id="ARBA00023136"/>
    </source>
</evidence>
<evidence type="ECO:0000313" key="8">
    <source>
        <dbReference type="Proteomes" id="UP000177913"/>
    </source>
</evidence>
<dbReference type="Proteomes" id="UP000177913">
    <property type="component" value="Unassembled WGS sequence"/>
</dbReference>
<evidence type="ECO:0000256" key="4">
    <source>
        <dbReference type="ARBA" id="ARBA00022989"/>
    </source>
</evidence>
<gene>
    <name evidence="7" type="ORF">A3C25_00740</name>
</gene>
<evidence type="ECO:0000256" key="3">
    <source>
        <dbReference type="ARBA" id="ARBA00022692"/>
    </source>
</evidence>
<comment type="subcellular location">
    <subcellularLocation>
        <location evidence="1">Cell membrane</location>
        <topology evidence="1">Multi-pass membrane protein</topology>
    </subcellularLocation>
</comment>
<dbReference type="PANTHER" id="PTHR33545">
    <property type="entry name" value="UPF0750 MEMBRANE PROTEIN YITT-RELATED"/>
    <property type="match status" value="1"/>
</dbReference>
<keyword evidence="2" id="KW-1003">Cell membrane</keyword>
<protein>
    <recommendedName>
        <fullName evidence="9">YitT family protein</fullName>
    </recommendedName>
</protein>
<keyword evidence="3 6" id="KW-0812">Transmembrane</keyword>
<evidence type="ECO:0008006" key="9">
    <source>
        <dbReference type="Google" id="ProtNLM"/>
    </source>
</evidence>